<evidence type="ECO:0000313" key="2">
    <source>
        <dbReference type="Proteomes" id="UP001211907"/>
    </source>
</evidence>
<reference evidence="1" key="1">
    <citation type="submission" date="2020-05" db="EMBL/GenBank/DDBJ databases">
        <title>Phylogenomic resolution of chytrid fungi.</title>
        <authorList>
            <person name="Stajich J.E."/>
            <person name="Amses K."/>
            <person name="Simmons R."/>
            <person name="Seto K."/>
            <person name="Myers J."/>
            <person name="Bonds A."/>
            <person name="Quandt C.A."/>
            <person name="Barry K."/>
            <person name="Liu P."/>
            <person name="Grigoriev I."/>
            <person name="Longcore J.E."/>
            <person name="James T.Y."/>
        </authorList>
    </citation>
    <scope>NUCLEOTIDE SEQUENCE</scope>
    <source>
        <strain evidence="1">JEL0513</strain>
    </source>
</reference>
<protein>
    <submittedName>
        <fullName evidence="1">Ribosylnicotinamide kinase</fullName>
    </submittedName>
</protein>
<dbReference type="InterPro" id="IPR027417">
    <property type="entry name" value="P-loop_NTPase"/>
</dbReference>
<dbReference type="Gene3D" id="3.40.50.300">
    <property type="entry name" value="P-loop containing nucleotide triphosphate hydrolases"/>
    <property type="match status" value="1"/>
</dbReference>
<dbReference type="Proteomes" id="UP001211907">
    <property type="component" value="Unassembled WGS sequence"/>
</dbReference>
<sequence>MESFAAHLASIKFAPLSSPVQSELSPNRPTISDSDIDATSFAIIASRCKEFRKVFGASAANLRQHRIYLVDGFLMMQDDRILDELDFVIFLHSNYETLKSRRDSRFAYVTLEGTWQDPPNYFSKIVYPAYTEYNARVLCKLTEDLPVQTISIERSHSARGLLKVVAINSGLLGISDMVSKSCHFVVDEVSAQILK</sequence>
<keyword evidence="2" id="KW-1185">Reference proteome</keyword>
<organism evidence="1 2">
    <name type="scientific">Physocladia obscura</name>
    <dbReference type="NCBI Taxonomy" id="109957"/>
    <lineage>
        <taxon>Eukaryota</taxon>
        <taxon>Fungi</taxon>
        <taxon>Fungi incertae sedis</taxon>
        <taxon>Chytridiomycota</taxon>
        <taxon>Chytridiomycota incertae sedis</taxon>
        <taxon>Chytridiomycetes</taxon>
        <taxon>Chytridiales</taxon>
        <taxon>Chytriomycetaceae</taxon>
        <taxon>Physocladia</taxon>
    </lineage>
</organism>
<name>A0AAD5XG57_9FUNG</name>
<keyword evidence="1" id="KW-0808">Transferase</keyword>
<proteinExistence type="predicted"/>
<comment type="caution">
    <text evidence="1">The sequence shown here is derived from an EMBL/GenBank/DDBJ whole genome shotgun (WGS) entry which is preliminary data.</text>
</comment>
<dbReference type="AlphaFoldDB" id="A0AAD5XG57"/>
<gene>
    <name evidence="1" type="primary">NRK1</name>
    <name evidence="1" type="ORF">HK100_012582</name>
</gene>
<accession>A0AAD5XG57</accession>
<dbReference type="SUPFAM" id="SSF52540">
    <property type="entry name" value="P-loop containing nucleoside triphosphate hydrolases"/>
    <property type="match status" value="1"/>
</dbReference>
<keyword evidence="1" id="KW-0418">Kinase</keyword>
<dbReference type="EMBL" id="JADGJH010000921">
    <property type="protein sequence ID" value="KAJ3120962.1"/>
    <property type="molecule type" value="Genomic_DNA"/>
</dbReference>
<evidence type="ECO:0000313" key="1">
    <source>
        <dbReference type="EMBL" id="KAJ3120962.1"/>
    </source>
</evidence>
<dbReference type="GO" id="GO:0016301">
    <property type="term" value="F:kinase activity"/>
    <property type="evidence" value="ECO:0007669"/>
    <property type="project" value="UniProtKB-KW"/>
</dbReference>